<dbReference type="Proteomes" id="UP000534294">
    <property type="component" value="Unassembled WGS sequence"/>
</dbReference>
<keyword evidence="4" id="KW-1185">Reference proteome</keyword>
<evidence type="ECO:0000256" key="2">
    <source>
        <dbReference type="SAM" id="SignalP"/>
    </source>
</evidence>
<proteinExistence type="predicted"/>
<keyword evidence="2" id="KW-0732">Signal</keyword>
<reference evidence="3 4" key="1">
    <citation type="submission" date="2020-08" db="EMBL/GenBank/DDBJ databases">
        <title>Genomic Encyclopedia of Type Strains, Phase IV (KMG-IV): sequencing the most valuable type-strain genomes for metagenomic binning, comparative biology and taxonomic classification.</title>
        <authorList>
            <person name="Goeker M."/>
        </authorList>
    </citation>
    <scope>NUCLEOTIDE SEQUENCE [LARGE SCALE GENOMIC DNA]</scope>
    <source>
        <strain evidence="3 4">DSM 12251</strain>
    </source>
</reference>
<sequence>MPRLLVLLLSLATALSAQLPPRDAQVLLALGAPGTEEYAPLFQAQVTTWKQACEKASLPLQIIGQDPPAKDAPTDLAQLTTALQQARAKPTGQLWLVLIGHGTFDGREAKFNLRGPDLSARQLAEELTPLTQELIFIHTASASAGFLPPLIGKNRVLISATKGPDEVFYTRFGEHFAPAIAGLPEADLDQDRQVSLLEAFLHASHQTADFYEKEARLATEHALLEDNADGQGTRAEAYIGVTAQSPQSDGARAAQIALVLSPEEQKLTDAQRQKRDTLERALEDLKVQREKLGEARYYTDLEFLLRDLAEVYR</sequence>
<dbReference type="AlphaFoldDB" id="A0A7W7YH80"/>
<evidence type="ECO:0008006" key="5">
    <source>
        <dbReference type="Google" id="ProtNLM"/>
    </source>
</evidence>
<name>A0A7W7YH80_9BACT</name>
<organism evidence="3 4">
    <name type="scientific">Prosthecobacter dejongeii</name>
    <dbReference type="NCBI Taxonomy" id="48465"/>
    <lineage>
        <taxon>Bacteria</taxon>
        <taxon>Pseudomonadati</taxon>
        <taxon>Verrucomicrobiota</taxon>
        <taxon>Verrucomicrobiia</taxon>
        <taxon>Verrucomicrobiales</taxon>
        <taxon>Verrucomicrobiaceae</taxon>
        <taxon>Prosthecobacter</taxon>
    </lineage>
</organism>
<dbReference type="RefSeq" id="WP_184204273.1">
    <property type="nucleotide sequence ID" value="NZ_JACHIF010000001.1"/>
</dbReference>
<protein>
    <recommendedName>
        <fullName evidence="5">Caspase domain-containing protein</fullName>
    </recommendedName>
</protein>
<feature type="coiled-coil region" evidence="1">
    <location>
        <begin position="268"/>
        <end position="295"/>
    </location>
</feature>
<keyword evidence="1" id="KW-0175">Coiled coil</keyword>
<feature type="signal peptide" evidence="2">
    <location>
        <begin position="1"/>
        <end position="19"/>
    </location>
</feature>
<feature type="chain" id="PRO_5030960995" description="Caspase domain-containing protein" evidence="2">
    <location>
        <begin position="20"/>
        <end position="313"/>
    </location>
</feature>
<evidence type="ECO:0000256" key="1">
    <source>
        <dbReference type="SAM" id="Coils"/>
    </source>
</evidence>
<comment type="caution">
    <text evidence="3">The sequence shown here is derived from an EMBL/GenBank/DDBJ whole genome shotgun (WGS) entry which is preliminary data.</text>
</comment>
<accession>A0A7W7YH80</accession>
<gene>
    <name evidence="3" type="ORF">HNQ64_000039</name>
</gene>
<evidence type="ECO:0000313" key="3">
    <source>
        <dbReference type="EMBL" id="MBB5035805.1"/>
    </source>
</evidence>
<dbReference type="EMBL" id="JACHIF010000001">
    <property type="protein sequence ID" value="MBB5035805.1"/>
    <property type="molecule type" value="Genomic_DNA"/>
</dbReference>
<evidence type="ECO:0000313" key="4">
    <source>
        <dbReference type="Proteomes" id="UP000534294"/>
    </source>
</evidence>